<dbReference type="OrthoDB" id="9793534at2"/>
<dbReference type="AlphaFoldDB" id="F0JG32"/>
<dbReference type="KEGG" id="ddn:DND132_0564"/>
<evidence type="ECO:0000313" key="2">
    <source>
        <dbReference type="EMBL" id="EGB13780.1"/>
    </source>
</evidence>
<dbReference type="PANTHER" id="PTHR34801">
    <property type="entry name" value="EXPRESSED PROTEIN"/>
    <property type="match status" value="1"/>
</dbReference>
<feature type="chain" id="PRO_5003250993" description="DUF1499 domain-containing protein" evidence="1">
    <location>
        <begin position="25"/>
        <end position="148"/>
    </location>
</feature>
<evidence type="ECO:0000256" key="1">
    <source>
        <dbReference type="SAM" id="SignalP"/>
    </source>
</evidence>
<feature type="signal peptide" evidence="1">
    <location>
        <begin position="1"/>
        <end position="24"/>
    </location>
</feature>
<dbReference type="eggNOG" id="COG4446">
    <property type="taxonomic scope" value="Bacteria"/>
</dbReference>
<sequence precursor="true">MKQLFVTALLALALAALFACSTKAPDLGMSEGKFAVCPPDLDCVSSQATDDKHRIEPIRATGDPDKVMVDLGTAVESVFGGKVLLTEGNYLRAEFKSRMLRTMDDAEFFYDQQAGLIQVHAVSRGEAFNFSDSRDRIEEVRMIFENMQ</sequence>
<dbReference type="Pfam" id="PF07386">
    <property type="entry name" value="DUF1499"/>
    <property type="match status" value="1"/>
</dbReference>
<reference evidence="2 3" key="1">
    <citation type="journal article" date="2011" name="J. Bacteriol.">
        <title>Genome sequence of the mercury-methylating strain Desulfovibrio desulfuricans ND132.</title>
        <authorList>
            <person name="Brown S.D."/>
            <person name="Gilmour C.C."/>
            <person name="Kucken A.M."/>
            <person name="Wall J.D."/>
            <person name="Elias D.A."/>
            <person name="Brandt C.C."/>
            <person name="Podar M."/>
            <person name="Chertkov O."/>
            <person name="Held B."/>
            <person name="Bruce D.C."/>
            <person name="Detter J.C."/>
            <person name="Tapia R."/>
            <person name="Han C.S."/>
            <person name="Goodwin L.A."/>
            <person name="Cheng J.F."/>
            <person name="Pitluck S."/>
            <person name="Woyke T."/>
            <person name="Mikhailova N."/>
            <person name="Ivanova N.N."/>
            <person name="Han J."/>
            <person name="Lucas S."/>
            <person name="Lapidus A.L."/>
            <person name="Land M.L."/>
            <person name="Hauser L.J."/>
            <person name="Palumbo A.V."/>
        </authorList>
    </citation>
    <scope>NUCLEOTIDE SEQUENCE [LARGE SCALE GENOMIC DNA]</scope>
    <source>
        <strain evidence="2 3">ND132</strain>
    </source>
</reference>
<proteinExistence type="predicted"/>
<keyword evidence="1" id="KW-0732">Signal</keyword>
<dbReference type="HOGENOM" id="CLU_105603_3_0_7"/>
<dbReference type="Proteomes" id="UP000007845">
    <property type="component" value="Chromosome"/>
</dbReference>
<name>F0JG32_9BACT</name>
<evidence type="ECO:0008006" key="4">
    <source>
        <dbReference type="Google" id="ProtNLM"/>
    </source>
</evidence>
<dbReference type="STRING" id="641491.DND132_0564"/>
<dbReference type="PANTHER" id="PTHR34801:SF6">
    <property type="entry name" value="SLL1620 PROTEIN"/>
    <property type="match status" value="1"/>
</dbReference>
<protein>
    <recommendedName>
        <fullName evidence="4">DUF1499 domain-containing protein</fullName>
    </recommendedName>
</protein>
<dbReference type="EMBL" id="CP003220">
    <property type="protein sequence ID" value="EGB13780.1"/>
    <property type="molecule type" value="Genomic_DNA"/>
</dbReference>
<dbReference type="RefSeq" id="WP_014321208.1">
    <property type="nucleotide sequence ID" value="NC_016803.1"/>
</dbReference>
<organism evidence="2 3">
    <name type="scientific">Pseudodesulfovibrio mercurii</name>
    <dbReference type="NCBI Taxonomy" id="641491"/>
    <lineage>
        <taxon>Bacteria</taxon>
        <taxon>Pseudomonadati</taxon>
        <taxon>Thermodesulfobacteriota</taxon>
        <taxon>Desulfovibrionia</taxon>
        <taxon>Desulfovibrionales</taxon>
        <taxon>Desulfovibrionaceae</taxon>
    </lineage>
</organism>
<dbReference type="InterPro" id="IPR010865">
    <property type="entry name" value="DUF1499"/>
</dbReference>
<keyword evidence="3" id="KW-1185">Reference proteome</keyword>
<evidence type="ECO:0000313" key="3">
    <source>
        <dbReference type="Proteomes" id="UP000007845"/>
    </source>
</evidence>
<dbReference type="PROSITE" id="PS51257">
    <property type="entry name" value="PROKAR_LIPOPROTEIN"/>
    <property type="match status" value="1"/>
</dbReference>
<accession>F0JG32</accession>
<gene>
    <name evidence="2" type="ORF">DND132_0564</name>
</gene>